<dbReference type="Proteomes" id="UP000008522">
    <property type="component" value="Chromosome"/>
</dbReference>
<reference evidence="1 2" key="1">
    <citation type="journal article" date="2011" name="BMC Genomics">
        <title>Complete genome sequence of Brachyspira intermedia reveals unique genomic features in Brachyspira species and phage-mediated horizontal gene transfer.</title>
        <authorList>
            <person name="Hafstrom T."/>
            <person name="Jansson D.S."/>
            <person name="Segerman B."/>
        </authorList>
    </citation>
    <scope>NUCLEOTIDE SEQUENCE [LARGE SCALE GENOMIC DNA]</scope>
    <source>
        <strain evidence="2">ATCC 51140 / PWS/A</strain>
    </source>
</reference>
<dbReference type="AlphaFoldDB" id="G0EKQ2"/>
<protein>
    <submittedName>
        <fullName evidence="1">Uncharacterized protein</fullName>
    </submittedName>
</protein>
<dbReference type="EMBL" id="CP002874">
    <property type="protein sequence ID" value="AEM21360.1"/>
    <property type="molecule type" value="Genomic_DNA"/>
</dbReference>
<organism evidence="1 2">
    <name type="scientific">Brachyspira intermedia (strain ATCC 51140 / PWS/A)</name>
    <name type="common">Serpulina intermedia</name>
    <dbReference type="NCBI Taxonomy" id="1045858"/>
    <lineage>
        <taxon>Bacteria</taxon>
        <taxon>Pseudomonadati</taxon>
        <taxon>Spirochaetota</taxon>
        <taxon>Spirochaetia</taxon>
        <taxon>Brachyspirales</taxon>
        <taxon>Brachyspiraceae</taxon>
        <taxon>Brachyspira</taxon>
    </lineage>
</organism>
<dbReference type="eggNOG" id="ENOG5032A5E">
    <property type="taxonomic scope" value="Bacteria"/>
</dbReference>
<dbReference type="KEGG" id="bip:Bint_0731"/>
<evidence type="ECO:0000313" key="1">
    <source>
        <dbReference type="EMBL" id="AEM21360.1"/>
    </source>
</evidence>
<name>G0EKQ2_BRAIP</name>
<accession>G0EKQ2</accession>
<evidence type="ECO:0000313" key="2">
    <source>
        <dbReference type="Proteomes" id="UP000008522"/>
    </source>
</evidence>
<sequence>MSYIGNYLKAIVIVHGKSELQMCNFIKNKLRLNNIDIISKNNGKHSIQISSVMKRLNGKDINTLDNFKNTYNDYLEIKNHKTIIDKDFKIFIIMDTDDCNNDEEKDNFINKNMFKNYWAYDYILPIYNITNLEDVLIKAEIIDKNAIKNKKDKKNYIKIFPITKQDIESDIKQIEEFYKKLLKVKNISNMHKFIKFCLDNRHIHKKTNNK</sequence>
<dbReference type="HOGENOM" id="CLU_119857_0_0_12"/>
<dbReference type="PATRIC" id="fig|1045858.4.peg.732"/>
<gene>
    <name evidence="1" type="ordered locus">Bint_0731</name>
</gene>
<proteinExistence type="predicted"/>
<keyword evidence="2" id="KW-1185">Reference proteome</keyword>
<dbReference type="GeneID" id="44969287"/>
<dbReference type="RefSeq" id="WP_014487200.1">
    <property type="nucleotide sequence ID" value="NC_017243.1"/>
</dbReference>
<dbReference type="OrthoDB" id="3078265at2"/>